<keyword evidence="1" id="KW-0547">Nucleotide-binding</keyword>
<dbReference type="GO" id="GO:0005524">
    <property type="term" value="F:ATP binding"/>
    <property type="evidence" value="ECO:0007669"/>
    <property type="project" value="UniProtKB-UniRule"/>
</dbReference>
<evidence type="ECO:0000259" key="2">
    <source>
        <dbReference type="PROSITE" id="PS50975"/>
    </source>
</evidence>
<dbReference type="PROSITE" id="PS50975">
    <property type="entry name" value="ATP_GRASP"/>
    <property type="match status" value="1"/>
</dbReference>
<dbReference type="Gene3D" id="3.30.470.20">
    <property type="entry name" value="ATP-grasp fold, B domain"/>
    <property type="match status" value="1"/>
</dbReference>
<proteinExistence type="predicted"/>
<feature type="domain" description="ATP-grasp" evidence="2">
    <location>
        <begin position="48"/>
        <end position="96"/>
    </location>
</feature>
<name>A0A7S4N6U4_9EUKA</name>
<protein>
    <recommendedName>
        <fullName evidence="2">ATP-grasp domain-containing protein</fullName>
    </recommendedName>
</protein>
<sequence>MVTDNGPTRLPYFNETCAAMPSRRSKDEVAALIAGAHACARAGNLHTGVYNVEMKYTSQGPRLIEINARLGGFYLTNWAQRVFGVNLIRCVLQVACGIRPIIKDVMPKPTKYCVGLQLYNSQHGKGLRPLVPKNEQLITAEERLEQNRMRMLDHEGVVIWIPMAAGLKDEPMEWEGAYANVGCSGASHEEAAAKLLSVVRCLHLDQGAELKTDYYINGLGIKVEKKPIIPVVPFNA</sequence>
<gene>
    <name evidence="3" type="ORF">NAES01612_LOCUS1323</name>
</gene>
<evidence type="ECO:0000256" key="1">
    <source>
        <dbReference type="PROSITE-ProRule" id="PRU00409"/>
    </source>
</evidence>
<dbReference type="GO" id="GO:0016887">
    <property type="term" value="F:ATP hydrolysis activity"/>
    <property type="evidence" value="ECO:0007669"/>
    <property type="project" value="InterPro"/>
</dbReference>
<dbReference type="PANTHER" id="PTHR48066">
    <property type="entry name" value="CARNOSINE SYNTHASE 1"/>
    <property type="match status" value="1"/>
</dbReference>
<dbReference type="GO" id="GO:0047730">
    <property type="term" value="F:carnosine synthase activity"/>
    <property type="evidence" value="ECO:0007669"/>
    <property type="project" value="InterPro"/>
</dbReference>
<organism evidence="3">
    <name type="scientific">Paramoeba aestuarina</name>
    <dbReference type="NCBI Taxonomy" id="180227"/>
    <lineage>
        <taxon>Eukaryota</taxon>
        <taxon>Amoebozoa</taxon>
        <taxon>Discosea</taxon>
        <taxon>Flabellinia</taxon>
        <taxon>Dactylopodida</taxon>
        <taxon>Paramoebidae</taxon>
        <taxon>Paramoeba</taxon>
    </lineage>
</organism>
<accession>A0A7S4N6U4</accession>
<dbReference type="PANTHER" id="PTHR48066:SF1">
    <property type="entry name" value="CARNOSINE SYNTHASE 1"/>
    <property type="match status" value="1"/>
</dbReference>
<dbReference type="InterPro" id="IPR031046">
    <property type="entry name" value="CARNS1"/>
</dbReference>
<dbReference type="AlphaFoldDB" id="A0A7S4N6U4"/>
<evidence type="ECO:0000313" key="3">
    <source>
        <dbReference type="EMBL" id="CAE2268688.1"/>
    </source>
</evidence>
<dbReference type="SUPFAM" id="SSF56059">
    <property type="entry name" value="Glutathione synthetase ATP-binding domain-like"/>
    <property type="match status" value="1"/>
</dbReference>
<dbReference type="GO" id="GO:0046872">
    <property type="term" value="F:metal ion binding"/>
    <property type="evidence" value="ECO:0007669"/>
    <property type="project" value="InterPro"/>
</dbReference>
<dbReference type="EMBL" id="HBKR01002048">
    <property type="protein sequence ID" value="CAE2268688.1"/>
    <property type="molecule type" value="Transcribed_RNA"/>
</dbReference>
<dbReference type="InterPro" id="IPR011761">
    <property type="entry name" value="ATP-grasp"/>
</dbReference>
<reference evidence="3" key="1">
    <citation type="submission" date="2021-01" db="EMBL/GenBank/DDBJ databases">
        <authorList>
            <person name="Corre E."/>
            <person name="Pelletier E."/>
            <person name="Niang G."/>
            <person name="Scheremetjew M."/>
            <person name="Finn R."/>
            <person name="Kale V."/>
            <person name="Holt S."/>
            <person name="Cochrane G."/>
            <person name="Meng A."/>
            <person name="Brown T."/>
            <person name="Cohen L."/>
        </authorList>
    </citation>
    <scope>NUCLEOTIDE SEQUENCE</scope>
    <source>
        <strain evidence="3">SoJaBio B1-5/56/2</strain>
    </source>
</reference>
<dbReference type="GO" id="GO:0035499">
    <property type="term" value="P:carnosine biosynthetic process"/>
    <property type="evidence" value="ECO:0007669"/>
    <property type="project" value="InterPro"/>
</dbReference>
<keyword evidence="1" id="KW-0067">ATP-binding</keyword>